<sequence>MAEALSSPINSPNNISNLTSLLNYFLVLLVVAGFSLGGIGGLVYLLVLWLKHNKREEESLNFSLLQVAIPRGNEIKIDAAEQMFASLYSIKKTRFRDKLKSEDHLSFEIVAKREDIRFYVAVPNHLRDMVEKQIHGAYPGAEVKEVDEYNIFSKEGKVAFASLRLKSNSLYPIKVYKDLPTDPLSSLTSSLAKMQDNEGVVIQVLISPANSKWQQAGKSYISKTKKSEADPEKAKYNVDPKQYEQIESKCSKPGFNTIIRIVVTAGDKEKARSYLANIVGSFSQFTSGLNGFTKKKYTWFKKAFMINFIYRYLPILHKKSVLNSEELASIFHFPNKSVETPHIHWLAAKSAPAPALIPQKGLYLGKSVYRGVTRPVFISDEDRRKHVYIIGKTGVGKSEFMTDMILQDIRQGKGVCFIDPHDTVEKILELIPPERAEDVIYFNPSDTDRPMGLNMLEARGEEEQHFIANSIIGLMYKLYDPHKTGIIGPRFEHAIRNAMLTVMSEPGSTFVEIVRVLTDSKYVQELLPKVKDPMVRRYWTDQIAQTNEFHKSEVLDYIVSKFGRFVTNKMMRNIIGQSKSAFDFRKVMDEGKILLINLAKGRIGEENSNFLGLVLVPKILIAAMSRQDIPEEKRRDFYLYVDEFQNFATPDFAQILSEARKYKLNLTVANQFIGQVDEEVKNAVFGNVGSLVSFRVGVTDANYLQHEFQPTFSETDLINVEKYNVFIKTIVNNEPVPAFSMDLSKDMTQIKKLRSTKVAEMIKQLSRLKFGKDKEIIEAEIGQRSKL</sequence>
<evidence type="ECO:0000256" key="1">
    <source>
        <dbReference type="SAM" id="Phobius"/>
    </source>
</evidence>
<evidence type="ECO:0000313" key="4">
    <source>
        <dbReference type="Proteomes" id="UP000230093"/>
    </source>
</evidence>
<dbReference type="AlphaFoldDB" id="A0A2H0W809"/>
<dbReference type="Pfam" id="PF26449">
    <property type="entry name" value="DUF8128"/>
    <property type="match status" value="1"/>
</dbReference>
<evidence type="ECO:0000313" key="3">
    <source>
        <dbReference type="EMBL" id="PIS08800.1"/>
    </source>
</evidence>
<keyword evidence="1" id="KW-0472">Membrane</keyword>
<gene>
    <name evidence="3" type="ORF">COT75_04960</name>
</gene>
<dbReference type="SUPFAM" id="SSF52540">
    <property type="entry name" value="P-loop containing nucleoside triphosphate hydrolases"/>
    <property type="match status" value="1"/>
</dbReference>
<organism evidence="3 4">
    <name type="scientific">Candidatus Beckwithbacteria bacterium CG10_big_fil_rev_8_21_14_0_10_34_10</name>
    <dbReference type="NCBI Taxonomy" id="1974495"/>
    <lineage>
        <taxon>Bacteria</taxon>
        <taxon>Candidatus Beckwithiibacteriota</taxon>
    </lineage>
</organism>
<dbReference type="InterPro" id="IPR027417">
    <property type="entry name" value="P-loop_NTPase"/>
</dbReference>
<dbReference type="EMBL" id="PEZT01000028">
    <property type="protein sequence ID" value="PIS08800.1"/>
    <property type="molecule type" value="Genomic_DNA"/>
</dbReference>
<dbReference type="Gene3D" id="3.40.50.300">
    <property type="entry name" value="P-loop containing nucleotide triphosphate hydrolases"/>
    <property type="match status" value="2"/>
</dbReference>
<protein>
    <recommendedName>
        <fullName evidence="2">DUF8128 domain-containing protein</fullName>
    </recommendedName>
</protein>
<keyword evidence="1" id="KW-0812">Transmembrane</keyword>
<feature type="transmembrane region" description="Helical" evidence="1">
    <location>
        <begin position="24"/>
        <end position="50"/>
    </location>
</feature>
<proteinExistence type="predicted"/>
<accession>A0A2H0W809</accession>
<comment type="caution">
    <text evidence="3">The sequence shown here is derived from an EMBL/GenBank/DDBJ whole genome shotgun (WGS) entry which is preliminary data.</text>
</comment>
<dbReference type="PANTHER" id="PTHR30121">
    <property type="entry name" value="UNCHARACTERIZED PROTEIN YJGR-RELATED"/>
    <property type="match status" value="1"/>
</dbReference>
<feature type="domain" description="DUF8128" evidence="2">
    <location>
        <begin position="70"/>
        <end position="345"/>
    </location>
</feature>
<keyword evidence="1" id="KW-1133">Transmembrane helix</keyword>
<dbReference type="InterPro" id="IPR058441">
    <property type="entry name" value="DUF8128"/>
</dbReference>
<dbReference type="PANTHER" id="PTHR30121:SF11">
    <property type="entry name" value="AAA+ ATPASE DOMAIN-CONTAINING PROTEIN"/>
    <property type="match status" value="1"/>
</dbReference>
<evidence type="ECO:0000259" key="2">
    <source>
        <dbReference type="Pfam" id="PF26449"/>
    </source>
</evidence>
<dbReference type="InterPro" id="IPR051162">
    <property type="entry name" value="T4SS_component"/>
</dbReference>
<dbReference type="Proteomes" id="UP000230093">
    <property type="component" value="Unassembled WGS sequence"/>
</dbReference>
<reference evidence="4" key="1">
    <citation type="submission" date="2017-09" db="EMBL/GenBank/DDBJ databases">
        <title>Depth-based differentiation of microbial function through sediment-hosted aquifers and enrichment of novel symbionts in the deep terrestrial subsurface.</title>
        <authorList>
            <person name="Probst A.J."/>
            <person name="Ladd B."/>
            <person name="Jarett J.K."/>
            <person name="Geller-Mcgrath D.E."/>
            <person name="Sieber C.M.K."/>
            <person name="Emerson J.B."/>
            <person name="Anantharaman K."/>
            <person name="Thomas B.C."/>
            <person name="Malmstrom R."/>
            <person name="Stieglmeier M."/>
            <person name="Klingl A."/>
            <person name="Woyke T."/>
            <person name="Ryan C.M."/>
            <person name="Banfield J.F."/>
        </authorList>
    </citation>
    <scope>NUCLEOTIDE SEQUENCE [LARGE SCALE GENOMIC DNA]</scope>
</reference>
<name>A0A2H0W809_9BACT</name>